<proteinExistence type="predicted"/>
<gene>
    <name evidence="2" type="ORF">SADUNF_Sadunf12G0015900</name>
</gene>
<dbReference type="AlphaFoldDB" id="A0A835MP11"/>
<keyword evidence="1" id="KW-0472">Membrane</keyword>
<organism evidence="2 3">
    <name type="scientific">Salix dunnii</name>
    <dbReference type="NCBI Taxonomy" id="1413687"/>
    <lineage>
        <taxon>Eukaryota</taxon>
        <taxon>Viridiplantae</taxon>
        <taxon>Streptophyta</taxon>
        <taxon>Embryophyta</taxon>
        <taxon>Tracheophyta</taxon>
        <taxon>Spermatophyta</taxon>
        <taxon>Magnoliopsida</taxon>
        <taxon>eudicotyledons</taxon>
        <taxon>Gunneridae</taxon>
        <taxon>Pentapetalae</taxon>
        <taxon>rosids</taxon>
        <taxon>fabids</taxon>
        <taxon>Malpighiales</taxon>
        <taxon>Salicaceae</taxon>
        <taxon>Saliceae</taxon>
        <taxon>Salix</taxon>
    </lineage>
</organism>
<evidence type="ECO:0000313" key="2">
    <source>
        <dbReference type="EMBL" id="KAF9671134.1"/>
    </source>
</evidence>
<keyword evidence="1" id="KW-0812">Transmembrane</keyword>
<name>A0A835MP11_9ROSI</name>
<keyword evidence="3" id="KW-1185">Reference proteome</keyword>
<dbReference type="Proteomes" id="UP000657918">
    <property type="component" value="Unassembled WGS sequence"/>
</dbReference>
<evidence type="ECO:0000313" key="3">
    <source>
        <dbReference type="Proteomes" id="UP000657918"/>
    </source>
</evidence>
<dbReference type="EMBL" id="JADGMS010000012">
    <property type="protein sequence ID" value="KAF9671134.1"/>
    <property type="molecule type" value="Genomic_DNA"/>
</dbReference>
<sequence length="70" mass="7851">MYAFSASLIAGLDLMFVVCPSFGLEFIFLFVFGLVSMMGKLSASADHMVFDMLPLHLPRFVNRMLQAPFI</sequence>
<accession>A0A835MP11</accession>
<comment type="caution">
    <text evidence="2">The sequence shown here is derived from an EMBL/GenBank/DDBJ whole genome shotgun (WGS) entry which is preliminary data.</text>
</comment>
<feature type="transmembrane region" description="Helical" evidence="1">
    <location>
        <begin position="14"/>
        <end position="35"/>
    </location>
</feature>
<evidence type="ECO:0000256" key="1">
    <source>
        <dbReference type="SAM" id="Phobius"/>
    </source>
</evidence>
<reference evidence="2 3" key="1">
    <citation type="submission" date="2020-10" db="EMBL/GenBank/DDBJ databases">
        <title>Plant Genome Project.</title>
        <authorList>
            <person name="Zhang R.-G."/>
        </authorList>
    </citation>
    <scope>NUCLEOTIDE SEQUENCE [LARGE SCALE GENOMIC DNA]</scope>
    <source>
        <strain evidence="2">FAFU-HL-1</strain>
        <tissue evidence="2">Leaf</tissue>
    </source>
</reference>
<protein>
    <submittedName>
        <fullName evidence="2">Uncharacterized protein</fullName>
    </submittedName>
</protein>
<keyword evidence="1" id="KW-1133">Transmembrane helix</keyword>